<dbReference type="OrthoDB" id="1930058at2"/>
<dbReference type="EMBL" id="FQZB01000013">
    <property type="protein sequence ID" value="SHK07183.1"/>
    <property type="molecule type" value="Genomic_DNA"/>
</dbReference>
<proteinExistence type="predicted"/>
<sequence length="78" mass="9071">MVWDKIKEMNLYDKISDDLKQISSHDSEVVERYITDTDGLKEIKSFMRQGWDSSRIGQQLGLTINQVDIIKELLGKLN</sequence>
<protein>
    <submittedName>
        <fullName evidence="1">Uncharacterized protein</fullName>
    </submittedName>
</protein>
<dbReference type="STRING" id="1121302.SAMN02745163_03153"/>
<dbReference type="Proteomes" id="UP000184310">
    <property type="component" value="Unassembled WGS sequence"/>
</dbReference>
<name>A0A1M6PGX6_9CLOT</name>
<keyword evidence="2" id="KW-1185">Reference proteome</keyword>
<evidence type="ECO:0000313" key="1">
    <source>
        <dbReference type="EMBL" id="SHK07183.1"/>
    </source>
</evidence>
<dbReference type="RefSeq" id="WP_072989896.1">
    <property type="nucleotide sequence ID" value="NZ_FQZB01000013.1"/>
</dbReference>
<organism evidence="1 2">
    <name type="scientific">Clostridium cavendishii DSM 21758</name>
    <dbReference type="NCBI Taxonomy" id="1121302"/>
    <lineage>
        <taxon>Bacteria</taxon>
        <taxon>Bacillati</taxon>
        <taxon>Bacillota</taxon>
        <taxon>Clostridia</taxon>
        <taxon>Eubacteriales</taxon>
        <taxon>Clostridiaceae</taxon>
        <taxon>Clostridium</taxon>
    </lineage>
</organism>
<gene>
    <name evidence="1" type="ORF">SAMN02745163_03153</name>
</gene>
<accession>A0A1M6PGX6</accession>
<reference evidence="1 2" key="1">
    <citation type="submission" date="2016-11" db="EMBL/GenBank/DDBJ databases">
        <authorList>
            <person name="Jaros S."/>
            <person name="Januszkiewicz K."/>
            <person name="Wedrychowicz H."/>
        </authorList>
    </citation>
    <scope>NUCLEOTIDE SEQUENCE [LARGE SCALE GENOMIC DNA]</scope>
    <source>
        <strain evidence="1 2">DSM 21758</strain>
    </source>
</reference>
<dbReference type="AlphaFoldDB" id="A0A1M6PGX6"/>
<evidence type="ECO:0000313" key="2">
    <source>
        <dbReference type="Proteomes" id="UP000184310"/>
    </source>
</evidence>